<dbReference type="PANTHER" id="PTHR28106">
    <property type="entry name" value="MITOCHONDRIAL ATPASE COMPLEX SUBUNIT ATP10"/>
    <property type="match status" value="1"/>
</dbReference>
<evidence type="ECO:0000313" key="3">
    <source>
        <dbReference type="Proteomes" id="UP001605036"/>
    </source>
</evidence>
<accession>A0ABD1ZS90</accession>
<dbReference type="AlphaFoldDB" id="A0ABD1ZS90"/>
<evidence type="ECO:0000256" key="1">
    <source>
        <dbReference type="SAM" id="MobiDB-lite"/>
    </source>
</evidence>
<reference evidence="2 3" key="1">
    <citation type="submission" date="2024-09" db="EMBL/GenBank/DDBJ databases">
        <title>Chromosome-scale assembly of Riccia fluitans.</title>
        <authorList>
            <person name="Paukszto L."/>
            <person name="Sawicki J."/>
            <person name="Karawczyk K."/>
            <person name="Piernik-Szablinska J."/>
            <person name="Szczecinska M."/>
            <person name="Mazdziarz M."/>
        </authorList>
    </citation>
    <scope>NUCLEOTIDE SEQUENCE [LARGE SCALE GENOMIC DNA]</scope>
    <source>
        <strain evidence="2">Rf_01</strain>
        <tissue evidence="2">Aerial parts of the thallus</tissue>
    </source>
</reference>
<keyword evidence="3" id="KW-1185">Reference proteome</keyword>
<protein>
    <submittedName>
        <fullName evidence="2">Uncharacterized protein</fullName>
    </submittedName>
</protein>
<gene>
    <name evidence="2" type="ORF">R1flu_022386</name>
</gene>
<feature type="region of interest" description="Disordered" evidence="1">
    <location>
        <begin position="1"/>
        <end position="20"/>
    </location>
</feature>
<dbReference type="Proteomes" id="UP001605036">
    <property type="component" value="Unassembled WGS sequence"/>
</dbReference>
<evidence type="ECO:0000313" key="2">
    <source>
        <dbReference type="EMBL" id="KAL2654258.1"/>
    </source>
</evidence>
<organism evidence="2 3">
    <name type="scientific">Riccia fluitans</name>
    <dbReference type="NCBI Taxonomy" id="41844"/>
    <lineage>
        <taxon>Eukaryota</taxon>
        <taxon>Viridiplantae</taxon>
        <taxon>Streptophyta</taxon>
        <taxon>Embryophyta</taxon>
        <taxon>Marchantiophyta</taxon>
        <taxon>Marchantiopsida</taxon>
        <taxon>Marchantiidae</taxon>
        <taxon>Marchantiales</taxon>
        <taxon>Ricciaceae</taxon>
        <taxon>Riccia</taxon>
    </lineage>
</organism>
<dbReference type="InterPro" id="IPR007849">
    <property type="entry name" value="ATP10"/>
</dbReference>
<name>A0ABD1ZS90_9MARC</name>
<dbReference type="EMBL" id="JBHFFA010000001">
    <property type="protein sequence ID" value="KAL2654258.1"/>
    <property type="molecule type" value="Genomic_DNA"/>
</dbReference>
<comment type="caution">
    <text evidence="2">The sequence shown here is derived from an EMBL/GenBank/DDBJ whole genome shotgun (WGS) entry which is preliminary data.</text>
</comment>
<dbReference type="PANTHER" id="PTHR28106:SF1">
    <property type="entry name" value="MITOCHONDRIAL ATPASE COMPLEX SUBUNIT ATP10"/>
    <property type="match status" value="1"/>
</dbReference>
<proteinExistence type="predicted"/>
<sequence>MTFQTSKLSNQDQSVPFTGNYPSRKQESILKLRTVNLLPSGHQSFKKWTIEWLYQQKLNDYPHESLKITSVSFQAISQLSNFDRGCGCRHAAETAGEVEVYGNATPQFQNVHGCLKRMWTFLLKDGKSRSRAVNLFGVPIARFCVAEIRYLARKLGRRNGRDCSSCKAEYATSNRSKASDKSQTGALKQGTLVCLAFRASTQSMIDSWTKLFLTSFHSSQSVELLQVSVVDSWFLSL</sequence>